<evidence type="ECO:0000313" key="1">
    <source>
        <dbReference type="EMBL" id="RMZ53516.1"/>
    </source>
</evidence>
<feature type="non-terminal residue" evidence="1">
    <location>
        <position position="114"/>
    </location>
</feature>
<dbReference type="EMBL" id="QOKY01000197">
    <property type="protein sequence ID" value="RMZ53516.1"/>
    <property type="molecule type" value="Genomic_DNA"/>
</dbReference>
<comment type="caution">
    <text evidence="1">The sequence shown here is derived from an EMBL/GenBank/DDBJ whole genome shotgun (WGS) entry which is preliminary data.</text>
</comment>
<name>A0A3M7KWK8_AUXPR</name>
<evidence type="ECO:0000313" key="2">
    <source>
        <dbReference type="Proteomes" id="UP000279271"/>
    </source>
</evidence>
<protein>
    <submittedName>
        <fullName evidence="1">Uncharacterized protein</fullName>
    </submittedName>
</protein>
<proteinExistence type="predicted"/>
<sequence>HVCVGGQVQVLLRDGLLPQPNARQHVPAPPRARGRTASRPHHLHLLCWTWVRAPRLRHSGRHAGGGVCDAGAGQARAGGQGPALAAALAGQSHLRRQRCRQALQLAEAAHASNV</sequence>
<reference evidence="2" key="1">
    <citation type="journal article" date="2018" name="Algal Res.">
        <title>Characterization of plant carbon substrate utilization by Auxenochlorella protothecoides.</title>
        <authorList>
            <person name="Vogler B.W."/>
            <person name="Starkenburg S.R."/>
            <person name="Sudasinghe N."/>
            <person name="Schambach J.Y."/>
            <person name="Rollin J.A."/>
            <person name="Pattathil S."/>
            <person name="Barry A.N."/>
        </authorList>
    </citation>
    <scope>NUCLEOTIDE SEQUENCE [LARGE SCALE GENOMIC DNA]</scope>
    <source>
        <strain evidence="2">UTEX 25</strain>
    </source>
</reference>
<dbReference type="Proteomes" id="UP000279271">
    <property type="component" value="Unassembled WGS sequence"/>
</dbReference>
<gene>
    <name evidence="1" type="ORF">APUTEX25_003338</name>
</gene>
<accession>A0A3M7KWK8</accession>
<feature type="non-terminal residue" evidence="1">
    <location>
        <position position="1"/>
    </location>
</feature>
<dbReference type="AlphaFoldDB" id="A0A3M7KWK8"/>
<organism evidence="1 2">
    <name type="scientific">Auxenochlorella protothecoides</name>
    <name type="common">Green microalga</name>
    <name type="synonym">Chlorella protothecoides</name>
    <dbReference type="NCBI Taxonomy" id="3075"/>
    <lineage>
        <taxon>Eukaryota</taxon>
        <taxon>Viridiplantae</taxon>
        <taxon>Chlorophyta</taxon>
        <taxon>core chlorophytes</taxon>
        <taxon>Trebouxiophyceae</taxon>
        <taxon>Chlorellales</taxon>
        <taxon>Chlorellaceae</taxon>
        <taxon>Auxenochlorella</taxon>
    </lineage>
</organism>